<dbReference type="InterPro" id="IPR012677">
    <property type="entry name" value="Nucleotide-bd_a/b_plait_sf"/>
</dbReference>
<proteinExistence type="predicted"/>
<evidence type="ECO:0000313" key="5">
    <source>
        <dbReference type="EMBL" id="CCL99779.1"/>
    </source>
</evidence>
<accession>J4H1F6</accession>
<dbReference type="OrthoDB" id="271725at2759"/>
<feature type="domain" description="RRM" evidence="4">
    <location>
        <begin position="189"/>
        <end position="257"/>
    </location>
</feature>
<evidence type="ECO:0000259" key="4">
    <source>
        <dbReference type="PROSITE" id="PS50102"/>
    </source>
</evidence>
<reference evidence="5 6" key="1">
    <citation type="journal article" date="2012" name="Appl. Environ. Microbiol.">
        <title>Short-read sequencing for genomic analysis of the brown rot fungus Fibroporia radiculosa.</title>
        <authorList>
            <person name="Tang J.D."/>
            <person name="Perkins A.D."/>
            <person name="Sonstegard T.S."/>
            <person name="Schroeder S.G."/>
            <person name="Burgess S.C."/>
            <person name="Diehl S.V."/>
        </authorList>
    </citation>
    <scope>NUCLEOTIDE SEQUENCE [LARGE SCALE GENOMIC DNA]</scope>
    <source>
        <strain evidence="5 6">TFFH 294</strain>
    </source>
</reference>
<dbReference type="InParanoid" id="J4H1F6"/>
<dbReference type="GeneID" id="24094690"/>
<dbReference type="RefSeq" id="XP_012179062.1">
    <property type="nucleotide sequence ID" value="XM_012323672.1"/>
</dbReference>
<feature type="compositionally biased region" description="Polar residues" evidence="3">
    <location>
        <begin position="169"/>
        <end position="178"/>
    </location>
</feature>
<evidence type="ECO:0000313" key="6">
    <source>
        <dbReference type="Proteomes" id="UP000006352"/>
    </source>
</evidence>
<gene>
    <name evidence="5" type="ORF">FIBRA_01801</name>
</gene>
<evidence type="ECO:0000256" key="2">
    <source>
        <dbReference type="PROSITE-ProRule" id="PRU00176"/>
    </source>
</evidence>
<dbReference type="EMBL" id="HE796950">
    <property type="protein sequence ID" value="CCL99779.1"/>
    <property type="molecule type" value="Genomic_DNA"/>
</dbReference>
<dbReference type="PANTHER" id="PTHR10352">
    <property type="entry name" value="EUKARYOTIC TRANSLATION INITIATION FACTOR 3 SUBUNIT G"/>
    <property type="match status" value="1"/>
</dbReference>
<feature type="region of interest" description="Disordered" evidence="3">
    <location>
        <begin position="152"/>
        <end position="184"/>
    </location>
</feature>
<evidence type="ECO:0000256" key="1">
    <source>
        <dbReference type="ARBA" id="ARBA00022884"/>
    </source>
</evidence>
<dbReference type="Gene3D" id="3.30.70.330">
    <property type="match status" value="1"/>
</dbReference>
<organism evidence="5 6">
    <name type="scientific">Fibroporia radiculosa</name>
    <dbReference type="NCBI Taxonomy" id="599839"/>
    <lineage>
        <taxon>Eukaryota</taxon>
        <taxon>Fungi</taxon>
        <taxon>Dikarya</taxon>
        <taxon>Basidiomycota</taxon>
        <taxon>Agaricomycotina</taxon>
        <taxon>Agaricomycetes</taxon>
        <taxon>Polyporales</taxon>
        <taxon>Fibroporiaceae</taxon>
        <taxon>Fibroporia</taxon>
    </lineage>
</organism>
<protein>
    <recommendedName>
        <fullName evidence="4">RRM domain-containing protein</fullName>
    </recommendedName>
</protein>
<dbReference type="GO" id="GO:0003723">
    <property type="term" value="F:RNA binding"/>
    <property type="evidence" value="ECO:0007669"/>
    <property type="project" value="UniProtKB-UniRule"/>
</dbReference>
<name>J4H1F6_9APHY</name>
<evidence type="ECO:0000256" key="3">
    <source>
        <dbReference type="SAM" id="MobiDB-lite"/>
    </source>
</evidence>
<keyword evidence="6" id="KW-1185">Reference proteome</keyword>
<dbReference type="Proteomes" id="UP000006352">
    <property type="component" value="Unassembled WGS sequence"/>
</dbReference>
<feature type="compositionally biased region" description="Polar residues" evidence="3">
    <location>
        <begin position="40"/>
        <end position="55"/>
    </location>
</feature>
<dbReference type="InterPro" id="IPR035979">
    <property type="entry name" value="RBD_domain_sf"/>
</dbReference>
<dbReference type="AlphaFoldDB" id="J4H1F6"/>
<dbReference type="PROSITE" id="PS50102">
    <property type="entry name" value="RRM"/>
    <property type="match status" value="1"/>
</dbReference>
<dbReference type="InterPro" id="IPR000504">
    <property type="entry name" value="RRM_dom"/>
</dbReference>
<keyword evidence="1 2" id="KW-0694">RNA-binding</keyword>
<feature type="region of interest" description="Disordered" evidence="3">
    <location>
        <begin position="32"/>
        <end position="70"/>
    </location>
</feature>
<dbReference type="Pfam" id="PF00076">
    <property type="entry name" value="RRM_1"/>
    <property type="match status" value="1"/>
</dbReference>
<dbReference type="SUPFAM" id="SSF54928">
    <property type="entry name" value="RNA-binding domain, RBD"/>
    <property type="match status" value="1"/>
</dbReference>
<dbReference type="HOGENOM" id="CLU_801768_0_0_1"/>
<sequence length="346" mass="37996">MNTPSSHSSPTLSVLSPIADIPISTPPFSVSLAIPLSPPASDSHTSQDLSPSSQHVPELSPRDRSPSNRTLITPTALSAAAPQFQSRLLNTFIDIRQITSQLENSSLSVPDKPTTPPILSLAVDQQDRTPPAVQPISPLRTVSSPLIPIDPSSPQVQLPSPHPDIRSVVPNSTRSSVSLEDEQSELRTPNVYINGLPPNFPEEDLLEMTRKFGEVESVRTFTRHVCDKPSFKTIEAAEKCIETLRKYRNLHPSFSKQIHKIPGTVYSSPSFSSTVVSAGVRAPADSFKARMEQLRDMSSTNLYMEGLPLNIDERSLSALVNPYRIMSSRFFQTKLSNPPKTIAFVR</sequence>